<sequence>MRILLYVILLFQSINLFGQEIRPKVEKIAESISEGNRLEDKRVGLGGSPSNQYIKFEKLKKIATEKELLLLLQHESAAVKGYASWALIDKQYNDLTLIFNKFLETEETVKTFSGCIISTDHLALVFYSRVLYPENSRSLTAADKAYFATQIKNIYYSALRFKKDNYVFQEALENNQANPDNYNIIRKLALKYNAEKALIALAAYKKEADINDILAIGTAAFEAMSYFPNPKFWDFLMQHKTTINSEAYYSAIAAFKNESSLAVLTSIYSKNKESETALYKALMKFYAPIYEDLLLQIFEDTKTIDIIQLKRVLKNAPEKSAPYFVNGLLSDQKNNFLELDYNYGSRDSILPLLLKNIQKYQPKRLSEVCVHNVSKVKFTELASLLEIISEHKIVAAKEPILVRLQKKTYPFETFHLTKALLSFDDKSIHKEIKRTLLASQENWDIGNWSASFRELLNKHDIEIK</sequence>
<evidence type="ECO:0000313" key="1">
    <source>
        <dbReference type="EMBL" id="MBC8757530.1"/>
    </source>
</evidence>
<dbReference type="Proteomes" id="UP000619238">
    <property type="component" value="Unassembled WGS sequence"/>
</dbReference>
<name>A0ABR7QG28_9FLAO</name>
<keyword evidence="2" id="KW-1185">Reference proteome</keyword>
<gene>
    <name evidence="1" type="ORF">H2O64_22865</name>
</gene>
<evidence type="ECO:0000313" key="2">
    <source>
        <dbReference type="Proteomes" id="UP000619238"/>
    </source>
</evidence>
<proteinExistence type="predicted"/>
<organism evidence="1 2">
    <name type="scientific">Kordia aestuariivivens</name>
    <dbReference type="NCBI Taxonomy" id="2759037"/>
    <lineage>
        <taxon>Bacteria</taxon>
        <taxon>Pseudomonadati</taxon>
        <taxon>Bacteroidota</taxon>
        <taxon>Flavobacteriia</taxon>
        <taxon>Flavobacteriales</taxon>
        <taxon>Flavobacteriaceae</taxon>
        <taxon>Kordia</taxon>
    </lineage>
</organism>
<evidence type="ECO:0008006" key="3">
    <source>
        <dbReference type="Google" id="ProtNLM"/>
    </source>
</evidence>
<comment type="caution">
    <text evidence="1">The sequence shown here is derived from an EMBL/GenBank/DDBJ whole genome shotgun (WGS) entry which is preliminary data.</text>
</comment>
<protein>
    <recommendedName>
        <fullName evidence="3">HEAT repeat domain-containing protein</fullName>
    </recommendedName>
</protein>
<dbReference type="RefSeq" id="WP_187564572.1">
    <property type="nucleotide sequence ID" value="NZ_JACGWS010000021.1"/>
</dbReference>
<dbReference type="EMBL" id="JACGWS010000021">
    <property type="protein sequence ID" value="MBC8757530.1"/>
    <property type="molecule type" value="Genomic_DNA"/>
</dbReference>
<reference evidence="1 2" key="1">
    <citation type="submission" date="2020-07" db="EMBL/GenBank/DDBJ databases">
        <title>Description of Kordia aestuariivivens sp. nov., isolated from a tidal flat.</title>
        <authorList>
            <person name="Park S."/>
            <person name="Yoon J.-H."/>
        </authorList>
    </citation>
    <scope>NUCLEOTIDE SEQUENCE [LARGE SCALE GENOMIC DNA]</scope>
    <source>
        <strain evidence="1 2">YSTF-M3</strain>
    </source>
</reference>
<accession>A0ABR7QG28</accession>